<reference evidence="3" key="1">
    <citation type="submission" date="2021-01" db="EMBL/GenBank/DDBJ databases">
        <title>Genome sequence of strain Noviherbaspirillum sp. DKR-6.</title>
        <authorList>
            <person name="Chaudhary D.K."/>
        </authorList>
    </citation>
    <scope>NUCLEOTIDE SEQUENCE</scope>
    <source>
        <strain evidence="3">DKR-6</strain>
    </source>
</reference>
<dbReference type="Pfam" id="PF13628">
    <property type="entry name" value="DUF4142"/>
    <property type="match status" value="1"/>
</dbReference>
<dbReference type="AlphaFoldDB" id="A0A934SXH6"/>
<feature type="domain" description="DUF4142" evidence="2">
    <location>
        <begin position="44"/>
        <end position="180"/>
    </location>
</feature>
<evidence type="ECO:0000313" key="3">
    <source>
        <dbReference type="EMBL" id="MBK4737150.1"/>
    </source>
</evidence>
<feature type="signal peptide" evidence="1">
    <location>
        <begin position="1"/>
        <end position="24"/>
    </location>
</feature>
<evidence type="ECO:0000313" key="4">
    <source>
        <dbReference type="Proteomes" id="UP000622890"/>
    </source>
</evidence>
<dbReference type="Gene3D" id="1.20.1260.10">
    <property type="match status" value="1"/>
</dbReference>
<evidence type="ECO:0000256" key="1">
    <source>
        <dbReference type="SAM" id="SignalP"/>
    </source>
</evidence>
<comment type="caution">
    <text evidence="3">The sequence shown here is derived from an EMBL/GenBank/DDBJ whole genome shotgun (WGS) entry which is preliminary data.</text>
</comment>
<proteinExistence type="predicted"/>
<protein>
    <submittedName>
        <fullName evidence="3">DUF4142 domain-containing protein</fullName>
    </submittedName>
</protein>
<feature type="chain" id="PRO_5037231763" evidence="1">
    <location>
        <begin position="25"/>
        <end position="196"/>
    </location>
</feature>
<sequence>MHGSKLLLWLVATLALCMGTVADAQPRRHAGGAKTARIIPLADEDRVMIEDIAYANLGEILLGRLALDKSMNFAVRSFARRMIDDHSHAQSQLEKLAHSRGMSLPAETDMAHRTIAIGLRGLAGGAFDEEYLKRAGINEHERFIDLLQQMEDDAQDKVLRAYAGRTLRLVGLHLSMANELDGDDGNDGNDSKSGGE</sequence>
<evidence type="ECO:0000259" key="2">
    <source>
        <dbReference type="Pfam" id="PF13628"/>
    </source>
</evidence>
<dbReference type="PANTHER" id="PTHR38593:SF1">
    <property type="entry name" value="BLR2558 PROTEIN"/>
    <property type="match status" value="1"/>
</dbReference>
<dbReference type="Proteomes" id="UP000622890">
    <property type="component" value="Unassembled WGS sequence"/>
</dbReference>
<organism evidence="3 4">
    <name type="scientific">Noviherbaspirillum pedocola</name>
    <dbReference type="NCBI Taxonomy" id="2801341"/>
    <lineage>
        <taxon>Bacteria</taxon>
        <taxon>Pseudomonadati</taxon>
        <taxon>Pseudomonadota</taxon>
        <taxon>Betaproteobacteria</taxon>
        <taxon>Burkholderiales</taxon>
        <taxon>Oxalobacteraceae</taxon>
        <taxon>Noviherbaspirillum</taxon>
    </lineage>
</organism>
<dbReference type="InterPro" id="IPR025419">
    <property type="entry name" value="DUF4142"/>
</dbReference>
<dbReference type="EMBL" id="JAEPBG010000010">
    <property type="protein sequence ID" value="MBK4737150.1"/>
    <property type="molecule type" value="Genomic_DNA"/>
</dbReference>
<dbReference type="PANTHER" id="PTHR38593">
    <property type="entry name" value="BLR2558 PROTEIN"/>
    <property type="match status" value="1"/>
</dbReference>
<keyword evidence="1" id="KW-0732">Signal</keyword>
<name>A0A934SXH6_9BURK</name>
<dbReference type="InterPro" id="IPR012347">
    <property type="entry name" value="Ferritin-like"/>
</dbReference>
<keyword evidence="4" id="KW-1185">Reference proteome</keyword>
<gene>
    <name evidence="3" type="ORF">JJB74_21220</name>
</gene>
<accession>A0A934SXH6</accession>
<dbReference type="RefSeq" id="WP_200595204.1">
    <property type="nucleotide sequence ID" value="NZ_JAEPBG010000010.1"/>
</dbReference>